<feature type="chain" id="PRO_5042113152" evidence="1">
    <location>
        <begin position="32"/>
        <end position="209"/>
    </location>
</feature>
<evidence type="ECO:0000313" key="2">
    <source>
        <dbReference type="EMBL" id="KAK4418772.1"/>
    </source>
</evidence>
<organism evidence="2 3">
    <name type="scientific">Sesamum alatum</name>
    <dbReference type="NCBI Taxonomy" id="300844"/>
    <lineage>
        <taxon>Eukaryota</taxon>
        <taxon>Viridiplantae</taxon>
        <taxon>Streptophyta</taxon>
        <taxon>Embryophyta</taxon>
        <taxon>Tracheophyta</taxon>
        <taxon>Spermatophyta</taxon>
        <taxon>Magnoliopsida</taxon>
        <taxon>eudicotyledons</taxon>
        <taxon>Gunneridae</taxon>
        <taxon>Pentapetalae</taxon>
        <taxon>asterids</taxon>
        <taxon>lamiids</taxon>
        <taxon>Lamiales</taxon>
        <taxon>Pedaliaceae</taxon>
        <taxon>Sesamum</taxon>
    </lineage>
</organism>
<reference evidence="2" key="1">
    <citation type="submission" date="2020-06" db="EMBL/GenBank/DDBJ databases">
        <authorList>
            <person name="Li T."/>
            <person name="Hu X."/>
            <person name="Zhang T."/>
            <person name="Song X."/>
            <person name="Zhang H."/>
            <person name="Dai N."/>
            <person name="Sheng W."/>
            <person name="Hou X."/>
            <person name="Wei L."/>
        </authorList>
    </citation>
    <scope>NUCLEOTIDE SEQUENCE</scope>
    <source>
        <strain evidence="2">3651</strain>
        <tissue evidence="2">Leaf</tissue>
    </source>
</reference>
<keyword evidence="3" id="KW-1185">Reference proteome</keyword>
<sequence length="209" mass="23665">MKFSHSSMSPAITLFTGLISFLSSSRQSIVASQVECRTLTGNCEDIQGPIYGCKAFPFEALRPVPLQYSQVSTGSLQFFYSFSSPLPLNIPGAEELRFSHINSLTRDGAESMQDVFDYSGLLQLRDEIRQPAIGQGLWVRFSGLRSRLHFRRNRIPDWTLAARESNPGKEIATTLTSFHTRSTGKFGRSRLHDFHPLPDFQYRQLKQEV</sequence>
<reference evidence="2" key="2">
    <citation type="journal article" date="2024" name="Plant">
        <title>Genomic evolution and insights into agronomic trait innovations of Sesamum species.</title>
        <authorList>
            <person name="Miao H."/>
            <person name="Wang L."/>
            <person name="Qu L."/>
            <person name="Liu H."/>
            <person name="Sun Y."/>
            <person name="Le M."/>
            <person name="Wang Q."/>
            <person name="Wei S."/>
            <person name="Zheng Y."/>
            <person name="Lin W."/>
            <person name="Duan Y."/>
            <person name="Cao H."/>
            <person name="Xiong S."/>
            <person name="Wang X."/>
            <person name="Wei L."/>
            <person name="Li C."/>
            <person name="Ma Q."/>
            <person name="Ju M."/>
            <person name="Zhao R."/>
            <person name="Li G."/>
            <person name="Mu C."/>
            <person name="Tian Q."/>
            <person name="Mei H."/>
            <person name="Zhang T."/>
            <person name="Gao T."/>
            <person name="Zhang H."/>
        </authorList>
    </citation>
    <scope>NUCLEOTIDE SEQUENCE</scope>
    <source>
        <strain evidence="2">3651</strain>
    </source>
</reference>
<gene>
    <name evidence="2" type="ORF">Salat_2290000</name>
</gene>
<dbReference type="AlphaFoldDB" id="A0AAE2CE48"/>
<evidence type="ECO:0000313" key="3">
    <source>
        <dbReference type="Proteomes" id="UP001293254"/>
    </source>
</evidence>
<proteinExistence type="predicted"/>
<protein>
    <submittedName>
        <fullName evidence="2">Uncharacterized protein</fullName>
    </submittedName>
</protein>
<accession>A0AAE2CE48</accession>
<feature type="signal peptide" evidence="1">
    <location>
        <begin position="1"/>
        <end position="31"/>
    </location>
</feature>
<comment type="caution">
    <text evidence="2">The sequence shown here is derived from an EMBL/GenBank/DDBJ whole genome shotgun (WGS) entry which is preliminary data.</text>
</comment>
<dbReference type="Proteomes" id="UP001293254">
    <property type="component" value="Unassembled WGS sequence"/>
</dbReference>
<dbReference type="EMBL" id="JACGWO010000009">
    <property type="protein sequence ID" value="KAK4418772.1"/>
    <property type="molecule type" value="Genomic_DNA"/>
</dbReference>
<keyword evidence="1" id="KW-0732">Signal</keyword>
<evidence type="ECO:0000256" key="1">
    <source>
        <dbReference type="SAM" id="SignalP"/>
    </source>
</evidence>
<name>A0AAE2CE48_9LAMI</name>